<evidence type="ECO:0000256" key="4">
    <source>
        <dbReference type="ARBA" id="ARBA00023002"/>
    </source>
</evidence>
<evidence type="ECO:0000256" key="2">
    <source>
        <dbReference type="ARBA" id="ARBA00022630"/>
    </source>
</evidence>
<organism evidence="7 8">
    <name type="scientific">Exophiala bonariae</name>
    <dbReference type="NCBI Taxonomy" id="1690606"/>
    <lineage>
        <taxon>Eukaryota</taxon>
        <taxon>Fungi</taxon>
        <taxon>Dikarya</taxon>
        <taxon>Ascomycota</taxon>
        <taxon>Pezizomycotina</taxon>
        <taxon>Eurotiomycetes</taxon>
        <taxon>Chaetothyriomycetidae</taxon>
        <taxon>Chaetothyriales</taxon>
        <taxon>Herpotrichiellaceae</taxon>
        <taxon>Exophiala</taxon>
    </lineage>
</organism>
<keyword evidence="8" id="KW-1185">Reference proteome</keyword>
<dbReference type="SUPFAM" id="SSF54373">
    <property type="entry name" value="FAD-linked reductases, C-terminal domain"/>
    <property type="match status" value="1"/>
</dbReference>
<evidence type="ECO:0000259" key="6">
    <source>
        <dbReference type="Pfam" id="PF01494"/>
    </source>
</evidence>
<feature type="domain" description="FAD-binding" evidence="6">
    <location>
        <begin position="21"/>
        <end position="327"/>
    </location>
</feature>
<dbReference type="PANTHER" id="PTHR13789:SF261">
    <property type="entry name" value="HYDROXYLASE, PUTATIVE (AFU_ORTHOLOGUE AFUA_7G00590)-RELATED"/>
    <property type="match status" value="1"/>
</dbReference>
<evidence type="ECO:0000256" key="5">
    <source>
        <dbReference type="ARBA" id="ARBA00023033"/>
    </source>
</evidence>
<protein>
    <recommendedName>
        <fullName evidence="6">FAD-binding domain-containing protein</fullName>
    </recommendedName>
</protein>
<dbReference type="AlphaFoldDB" id="A0AAV9N2J0"/>
<evidence type="ECO:0000256" key="3">
    <source>
        <dbReference type="ARBA" id="ARBA00022827"/>
    </source>
</evidence>
<dbReference type="GO" id="GO:0004497">
    <property type="term" value="F:monooxygenase activity"/>
    <property type="evidence" value="ECO:0007669"/>
    <property type="project" value="UniProtKB-KW"/>
</dbReference>
<dbReference type="GeneID" id="89974955"/>
<dbReference type="PANTHER" id="PTHR13789">
    <property type="entry name" value="MONOOXYGENASE"/>
    <property type="match status" value="1"/>
</dbReference>
<evidence type="ECO:0000313" key="8">
    <source>
        <dbReference type="Proteomes" id="UP001358417"/>
    </source>
</evidence>
<keyword evidence="5" id="KW-0503">Monooxygenase</keyword>
<dbReference type="Pfam" id="PF01494">
    <property type="entry name" value="FAD_binding_3"/>
    <property type="match status" value="1"/>
</dbReference>
<keyword evidence="4" id="KW-0560">Oxidoreductase</keyword>
<comment type="caution">
    <text evidence="7">The sequence shown here is derived from an EMBL/GenBank/DDBJ whole genome shotgun (WGS) entry which is preliminary data.</text>
</comment>
<dbReference type="Proteomes" id="UP001358417">
    <property type="component" value="Unassembled WGS sequence"/>
</dbReference>
<dbReference type="RefSeq" id="XP_064702826.1">
    <property type="nucleotide sequence ID" value="XM_064850344.1"/>
</dbReference>
<sequence length="340" mass="37296">MSSPPIKFVAQSSIESTKPLQAVVIGAGIAGLTVGIALRRNGHHVKIYEQSRFAQELGAAVHIAPNAYGILKALGVDPTIGANKVEYVREFSASGELYREINLGEASKLWQHDWMSAHRVRLHDVLKEKALASDGFGPPCEQHLSCSVVDVDPENASITPGDENKVYADVVIGADGIYSKSRRVVPGGKSAKTFGSGKSGFRFMVPREDAFNDPMTRPLCEKPGIFSVILGTDRRIIAYPTSDNTLLNLLCIHPESESDAGDGWSTNTSKATLLNVYRDFAPKFQALLEKANPDSLKLWRLLDMKNLPGFVNSRLALIGDAAHLFCPIRVKEQQWRWKTL</sequence>
<dbReference type="GO" id="GO:0071949">
    <property type="term" value="F:FAD binding"/>
    <property type="evidence" value="ECO:0007669"/>
    <property type="project" value="InterPro"/>
</dbReference>
<evidence type="ECO:0000256" key="1">
    <source>
        <dbReference type="ARBA" id="ARBA00007992"/>
    </source>
</evidence>
<accession>A0AAV9N2J0</accession>
<reference evidence="7 8" key="1">
    <citation type="submission" date="2023-08" db="EMBL/GenBank/DDBJ databases">
        <title>Black Yeasts Isolated from many extreme environments.</title>
        <authorList>
            <person name="Coleine C."/>
            <person name="Stajich J.E."/>
            <person name="Selbmann L."/>
        </authorList>
    </citation>
    <scope>NUCLEOTIDE SEQUENCE [LARGE SCALE GENOMIC DNA]</scope>
    <source>
        <strain evidence="7 8">CCFEE 5792</strain>
    </source>
</reference>
<keyword evidence="3" id="KW-0274">FAD</keyword>
<dbReference type="InterPro" id="IPR002938">
    <property type="entry name" value="FAD-bd"/>
</dbReference>
<dbReference type="EMBL" id="JAVRRD010000026">
    <property type="protein sequence ID" value="KAK5047264.1"/>
    <property type="molecule type" value="Genomic_DNA"/>
</dbReference>
<dbReference type="PRINTS" id="PR00420">
    <property type="entry name" value="RNGMNOXGNASE"/>
</dbReference>
<gene>
    <name evidence="7" type="ORF">LTR84_006786</name>
</gene>
<proteinExistence type="inferred from homology"/>
<dbReference type="InterPro" id="IPR050493">
    <property type="entry name" value="FAD-dep_Monooxygenase_BioMet"/>
</dbReference>
<dbReference type="Gene3D" id="3.50.50.60">
    <property type="entry name" value="FAD/NAD(P)-binding domain"/>
    <property type="match status" value="1"/>
</dbReference>
<dbReference type="SUPFAM" id="SSF51905">
    <property type="entry name" value="FAD/NAD(P)-binding domain"/>
    <property type="match status" value="1"/>
</dbReference>
<comment type="similarity">
    <text evidence="1">Belongs to the paxM FAD-dependent monooxygenase family.</text>
</comment>
<keyword evidence="2" id="KW-0285">Flavoprotein</keyword>
<name>A0AAV9N2J0_9EURO</name>
<evidence type="ECO:0000313" key="7">
    <source>
        <dbReference type="EMBL" id="KAK5047264.1"/>
    </source>
</evidence>
<dbReference type="InterPro" id="IPR036188">
    <property type="entry name" value="FAD/NAD-bd_sf"/>
</dbReference>